<proteinExistence type="inferred from homology"/>
<evidence type="ECO:0000313" key="11">
    <source>
        <dbReference type="EMBL" id="KRK22099.1"/>
    </source>
</evidence>
<dbReference type="PANTHER" id="PTHR23342:SF0">
    <property type="entry name" value="N-ACETYLGLUTAMATE SYNTHASE, MITOCHONDRIAL"/>
    <property type="match status" value="1"/>
</dbReference>
<dbReference type="Pfam" id="PF00696">
    <property type="entry name" value="AA_kinase"/>
    <property type="match status" value="1"/>
</dbReference>
<sequence>MMQKLIVIKIGGQAIHQLQPTFFTQLQHWLDQDYQLLIVHGGGPMITQLTDELALPVKKVNGLRVTDAATLNLTKLALLGDAQPALLSQLSQHGLPVLGLNAADNQLLTGKLVDYQQLGYVGRITAVDDNQLSQLLAHHIGVLAPLALTENGQWLNVNADMAATVLAQQLHAEKLVLLTDVPGIMHHGNLMTSLSPHQAQRLIQTAVITAGMQPKVRAAIAAIQTGVKQAVITNAIDRPGTAIIQEVAV</sequence>
<evidence type="ECO:0000256" key="4">
    <source>
        <dbReference type="ARBA" id="ARBA00022679"/>
    </source>
</evidence>
<keyword evidence="3 9" id="KW-0028">Amino-acid biosynthesis</keyword>
<dbReference type="Proteomes" id="UP000051020">
    <property type="component" value="Unassembled WGS sequence"/>
</dbReference>
<feature type="site" description="Transition state stabilizer" evidence="9">
    <location>
        <position position="215"/>
    </location>
</feature>
<evidence type="ECO:0000259" key="10">
    <source>
        <dbReference type="Pfam" id="PF00696"/>
    </source>
</evidence>
<feature type="site" description="Transition state stabilizer" evidence="9">
    <location>
        <position position="9"/>
    </location>
</feature>
<dbReference type="HAMAP" id="MF_00082">
    <property type="entry name" value="ArgB"/>
    <property type="match status" value="1"/>
</dbReference>
<accession>A0A837R8F8</accession>
<dbReference type="CDD" id="cd04238">
    <property type="entry name" value="AAK_NAGK-like"/>
    <property type="match status" value="1"/>
</dbReference>
<dbReference type="Gene3D" id="3.40.1160.10">
    <property type="entry name" value="Acetylglutamate kinase-like"/>
    <property type="match status" value="1"/>
</dbReference>
<keyword evidence="2 9" id="KW-0055">Arginine biosynthesis</keyword>
<evidence type="ECO:0000256" key="9">
    <source>
        <dbReference type="HAMAP-Rule" id="MF_00082"/>
    </source>
</evidence>
<dbReference type="GO" id="GO:0005524">
    <property type="term" value="F:ATP binding"/>
    <property type="evidence" value="ECO:0007669"/>
    <property type="project" value="UniProtKB-UniRule"/>
</dbReference>
<comment type="catalytic activity">
    <reaction evidence="8 9">
        <text>N-acetyl-L-glutamate + ATP = N-acetyl-L-glutamyl 5-phosphate + ADP</text>
        <dbReference type="Rhea" id="RHEA:14629"/>
        <dbReference type="ChEBI" id="CHEBI:30616"/>
        <dbReference type="ChEBI" id="CHEBI:44337"/>
        <dbReference type="ChEBI" id="CHEBI:57936"/>
        <dbReference type="ChEBI" id="CHEBI:456216"/>
        <dbReference type="EC" id="2.7.2.8"/>
    </reaction>
</comment>
<feature type="binding site" evidence="9">
    <location>
        <begin position="42"/>
        <end position="43"/>
    </location>
    <ligand>
        <name>substrate</name>
    </ligand>
</feature>
<name>A0A837R8F8_LACPE</name>
<keyword evidence="7 9" id="KW-0067">ATP-binding</keyword>
<comment type="pathway">
    <text evidence="1 9">Amino-acid biosynthesis; L-arginine biosynthesis; N(2)-acetyl-L-ornithine from L-glutamate: step 2/4.</text>
</comment>
<dbReference type="InterPro" id="IPR001048">
    <property type="entry name" value="Asp/Glu/Uridylate_kinase"/>
</dbReference>
<evidence type="ECO:0000256" key="5">
    <source>
        <dbReference type="ARBA" id="ARBA00022741"/>
    </source>
</evidence>
<dbReference type="GO" id="GO:0042450">
    <property type="term" value="P:L-arginine biosynthetic process via ornithine"/>
    <property type="evidence" value="ECO:0007669"/>
    <property type="project" value="UniProtKB-UniRule"/>
</dbReference>
<reference evidence="11 12" key="1">
    <citation type="journal article" date="2015" name="Genome Announc.">
        <title>Expanding the biotechnology potential of lactobacilli through comparative genomics of 213 strains and associated genera.</title>
        <authorList>
            <person name="Sun Z."/>
            <person name="Harris H.M."/>
            <person name="McCann A."/>
            <person name="Guo C."/>
            <person name="Argimon S."/>
            <person name="Zhang W."/>
            <person name="Yang X."/>
            <person name="Jeffery I.B."/>
            <person name="Cooney J.C."/>
            <person name="Kagawa T.F."/>
            <person name="Liu W."/>
            <person name="Song Y."/>
            <person name="Salvetti E."/>
            <person name="Wrobel A."/>
            <person name="Rasinkangas P."/>
            <person name="Parkhill J."/>
            <person name="Rea M.C."/>
            <person name="O'Sullivan O."/>
            <person name="Ritari J."/>
            <person name="Douillard F.P."/>
            <person name="Paul Ross R."/>
            <person name="Yang R."/>
            <person name="Briner A.E."/>
            <person name="Felis G.E."/>
            <person name="de Vos W.M."/>
            <person name="Barrangou R."/>
            <person name="Klaenhammer T.R."/>
            <person name="Caufield P.W."/>
            <person name="Cui Y."/>
            <person name="Zhang H."/>
            <person name="O'Toole P.W."/>
        </authorList>
    </citation>
    <scope>NUCLEOTIDE SEQUENCE [LARGE SCALE GENOMIC DNA]</scope>
    <source>
        <strain evidence="11 12">DSM 20314</strain>
    </source>
</reference>
<feature type="binding site" evidence="9">
    <location>
        <position position="64"/>
    </location>
    <ligand>
        <name>substrate</name>
    </ligand>
</feature>
<dbReference type="InterPro" id="IPR037528">
    <property type="entry name" value="ArgB"/>
</dbReference>
<dbReference type="EC" id="2.7.2.8" evidence="9"/>
<keyword evidence="6 9" id="KW-0418">Kinase</keyword>
<dbReference type="NCBIfam" id="TIGR00761">
    <property type="entry name" value="argB"/>
    <property type="match status" value="1"/>
</dbReference>
<feature type="binding site" evidence="9">
    <location>
        <position position="156"/>
    </location>
    <ligand>
        <name>substrate</name>
    </ligand>
</feature>
<dbReference type="InterPro" id="IPR004662">
    <property type="entry name" value="AcgluKinase_fam"/>
</dbReference>
<dbReference type="PANTHER" id="PTHR23342">
    <property type="entry name" value="N-ACETYLGLUTAMATE SYNTHASE"/>
    <property type="match status" value="1"/>
</dbReference>
<evidence type="ECO:0000256" key="3">
    <source>
        <dbReference type="ARBA" id="ARBA00022605"/>
    </source>
</evidence>
<dbReference type="EMBL" id="AZCU01000027">
    <property type="protein sequence ID" value="KRK22099.1"/>
    <property type="molecule type" value="Genomic_DNA"/>
</dbReference>
<evidence type="ECO:0000256" key="1">
    <source>
        <dbReference type="ARBA" id="ARBA00004828"/>
    </source>
</evidence>
<dbReference type="GO" id="GO:0003991">
    <property type="term" value="F:acetylglutamate kinase activity"/>
    <property type="evidence" value="ECO:0007669"/>
    <property type="project" value="UniProtKB-UniRule"/>
</dbReference>
<dbReference type="UniPathway" id="UPA00068">
    <property type="reaction ID" value="UER00107"/>
</dbReference>
<evidence type="ECO:0000256" key="7">
    <source>
        <dbReference type="ARBA" id="ARBA00022840"/>
    </source>
</evidence>
<dbReference type="GO" id="GO:0005737">
    <property type="term" value="C:cytoplasm"/>
    <property type="evidence" value="ECO:0007669"/>
    <property type="project" value="UniProtKB-SubCell"/>
</dbReference>
<dbReference type="PIRSF" id="PIRSF000728">
    <property type="entry name" value="NAGK"/>
    <property type="match status" value="1"/>
</dbReference>
<keyword evidence="9" id="KW-0963">Cytoplasm</keyword>
<comment type="caution">
    <text evidence="11">The sequence shown here is derived from an EMBL/GenBank/DDBJ whole genome shotgun (WGS) entry which is preliminary data.</text>
</comment>
<dbReference type="SUPFAM" id="SSF53633">
    <property type="entry name" value="Carbamate kinase-like"/>
    <property type="match status" value="1"/>
</dbReference>
<comment type="function">
    <text evidence="9">Catalyzes the ATP-dependent phosphorylation of N-acetyl-L-glutamate.</text>
</comment>
<comment type="similarity">
    <text evidence="9">Belongs to the acetylglutamate kinase family. ArgB subfamily.</text>
</comment>
<evidence type="ECO:0000256" key="2">
    <source>
        <dbReference type="ARBA" id="ARBA00022571"/>
    </source>
</evidence>
<gene>
    <name evidence="9" type="primary">argB</name>
    <name evidence="11" type="ORF">FD24_GL001969</name>
</gene>
<dbReference type="AlphaFoldDB" id="A0A837R8F8"/>
<keyword evidence="4 9" id="KW-0808">Transferase</keyword>
<dbReference type="InterPro" id="IPR036393">
    <property type="entry name" value="AceGlu_kinase-like_sf"/>
</dbReference>
<evidence type="ECO:0000256" key="6">
    <source>
        <dbReference type="ARBA" id="ARBA00022777"/>
    </source>
</evidence>
<protein>
    <recommendedName>
        <fullName evidence="9">Acetylglutamate kinase</fullName>
        <ecNumber evidence="9">2.7.2.8</ecNumber>
    </recommendedName>
    <alternativeName>
        <fullName evidence="9">N-acetyl-L-glutamate 5-phosphotransferase</fullName>
    </alternativeName>
    <alternativeName>
        <fullName evidence="9">NAG kinase</fullName>
        <shortName evidence="9">NAGK</shortName>
    </alternativeName>
</protein>
<feature type="domain" description="Aspartate/glutamate/uridylate kinase" evidence="10">
    <location>
        <begin position="4"/>
        <end position="234"/>
    </location>
</feature>
<keyword evidence="5 9" id="KW-0547">Nucleotide-binding</keyword>
<evidence type="ECO:0000256" key="8">
    <source>
        <dbReference type="ARBA" id="ARBA00048141"/>
    </source>
</evidence>
<evidence type="ECO:0000313" key="12">
    <source>
        <dbReference type="Proteomes" id="UP000051020"/>
    </source>
</evidence>
<comment type="subcellular location">
    <subcellularLocation>
        <location evidence="9">Cytoplasm</location>
    </subcellularLocation>
</comment>
<organism evidence="11 12">
    <name type="scientific">Lactiplantibacillus pentosus DSM 20314</name>
    <dbReference type="NCBI Taxonomy" id="1423791"/>
    <lineage>
        <taxon>Bacteria</taxon>
        <taxon>Bacillati</taxon>
        <taxon>Bacillota</taxon>
        <taxon>Bacilli</taxon>
        <taxon>Lactobacillales</taxon>
        <taxon>Lactobacillaceae</taxon>
        <taxon>Lactiplantibacillus</taxon>
    </lineage>
</organism>